<gene>
    <name evidence="1" type="ORF">PXEA_LOCUS12065</name>
</gene>
<dbReference type="Proteomes" id="UP000784294">
    <property type="component" value="Unassembled WGS sequence"/>
</dbReference>
<keyword evidence="2" id="KW-1185">Reference proteome</keyword>
<reference evidence="1" key="1">
    <citation type="submission" date="2018-11" db="EMBL/GenBank/DDBJ databases">
        <authorList>
            <consortium name="Pathogen Informatics"/>
        </authorList>
    </citation>
    <scope>NUCLEOTIDE SEQUENCE</scope>
</reference>
<evidence type="ECO:0000313" key="2">
    <source>
        <dbReference type="Proteomes" id="UP000784294"/>
    </source>
</evidence>
<proteinExistence type="predicted"/>
<name>A0A3S5A3A0_9PLAT</name>
<sequence length="70" mass="8109">MSTEDVPVIQSLANEPFGIAIVEFRVKWKRRTTREANILWNLGYNGMLWQNLVIHKCHLDQLLSVSDTPD</sequence>
<protein>
    <submittedName>
        <fullName evidence="1">Uncharacterized protein</fullName>
    </submittedName>
</protein>
<evidence type="ECO:0000313" key="1">
    <source>
        <dbReference type="EMBL" id="VEL18625.1"/>
    </source>
</evidence>
<comment type="caution">
    <text evidence="1">The sequence shown here is derived from an EMBL/GenBank/DDBJ whole genome shotgun (WGS) entry which is preliminary data.</text>
</comment>
<dbReference type="AlphaFoldDB" id="A0A3S5A3A0"/>
<accession>A0A3S5A3A0</accession>
<dbReference type="EMBL" id="CAAALY010037845">
    <property type="protein sequence ID" value="VEL18625.1"/>
    <property type="molecule type" value="Genomic_DNA"/>
</dbReference>
<organism evidence="1 2">
    <name type="scientific">Protopolystoma xenopodis</name>
    <dbReference type="NCBI Taxonomy" id="117903"/>
    <lineage>
        <taxon>Eukaryota</taxon>
        <taxon>Metazoa</taxon>
        <taxon>Spiralia</taxon>
        <taxon>Lophotrochozoa</taxon>
        <taxon>Platyhelminthes</taxon>
        <taxon>Monogenea</taxon>
        <taxon>Polyopisthocotylea</taxon>
        <taxon>Polystomatidea</taxon>
        <taxon>Polystomatidae</taxon>
        <taxon>Protopolystoma</taxon>
    </lineage>
</organism>